<evidence type="ECO:0000313" key="2">
    <source>
        <dbReference type="EMBL" id="OHA62917.1"/>
    </source>
</evidence>
<dbReference type="GO" id="GO:0005524">
    <property type="term" value="F:ATP binding"/>
    <property type="evidence" value="ECO:0007669"/>
    <property type="project" value="UniProtKB-KW"/>
</dbReference>
<evidence type="ECO:0000313" key="3">
    <source>
        <dbReference type="Proteomes" id="UP000179245"/>
    </source>
</evidence>
<dbReference type="EC" id="6.3.5.-" evidence="1"/>
<dbReference type="NCBIfam" id="TIGR00135">
    <property type="entry name" value="gatC"/>
    <property type="match status" value="1"/>
</dbReference>
<accession>A0A1G2QR99</accession>
<dbReference type="GO" id="GO:0006450">
    <property type="term" value="P:regulation of translational fidelity"/>
    <property type="evidence" value="ECO:0007669"/>
    <property type="project" value="InterPro"/>
</dbReference>
<dbReference type="GO" id="GO:0050567">
    <property type="term" value="F:glutaminyl-tRNA synthase (glutamine-hydrolyzing) activity"/>
    <property type="evidence" value="ECO:0007669"/>
    <property type="project" value="UniProtKB-UniRule"/>
</dbReference>
<dbReference type="Proteomes" id="UP000179245">
    <property type="component" value="Unassembled WGS sequence"/>
</dbReference>
<keyword evidence="1" id="KW-0648">Protein biosynthesis</keyword>
<keyword evidence="1" id="KW-0547">Nucleotide-binding</keyword>
<keyword evidence="1" id="KW-0067">ATP-binding</keyword>
<name>A0A1G2QR99_9BACT</name>
<sequence length="96" mass="11027">MTKELTPAEVQHIAQLAKLQLSEEEMKRFQLQLTETLKFIAHLDEIETEKILPTSQVSGNKDVFREDVIRPSLTQEQALSGAKRKHQGYFVTEAIF</sequence>
<comment type="catalytic activity">
    <reaction evidence="1">
        <text>L-glutamyl-tRNA(Gln) + L-glutamine + ATP + H2O = L-glutaminyl-tRNA(Gln) + L-glutamate + ADP + phosphate + H(+)</text>
        <dbReference type="Rhea" id="RHEA:17521"/>
        <dbReference type="Rhea" id="RHEA-COMP:9681"/>
        <dbReference type="Rhea" id="RHEA-COMP:9684"/>
        <dbReference type="ChEBI" id="CHEBI:15377"/>
        <dbReference type="ChEBI" id="CHEBI:15378"/>
        <dbReference type="ChEBI" id="CHEBI:29985"/>
        <dbReference type="ChEBI" id="CHEBI:30616"/>
        <dbReference type="ChEBI" id="CHEBI:43474"/>
        <dbReference type="ChEBI" id="CHEBI:58359"/>
        <dbReference type="ChEBI" id="CHEBI:78520"/>
        <dbReference type="ChEBI" id="CHEBI:78521"/>
        <dbReference type="ChEBI" id="CHEBI:456216"/>
    </reaction>
</comment>
<comment type="catalytic activity">
    <reaction evidence="1">
        <text>L-aspartyl-tRNA(Asn) + L-glutamine + ATP + H2O = L-asparaginyl-tRNA(Asn) + L-glutamate + ADP + phosphate + 2 H(+)</text>
        <dbReference type="Rhea" id="RHEA:14513"/>
        <dbReference type="Rhea" id="RHEA-COMP:9674"/>
        <dbReference type="Rhea" id="RHEA-COMP:9677"/>
        <dbReference type="ChEBI" id="CHEBI:15377"/>
        <dbReference type="ChEBI" id="CHEBI:15378"/>
        <dbReference type="ChEBI" id="CHEBI:29985"/>
        <dbReference type="ChEBI" id="CHEBI:30616"/>
        <dbReference type="ChEBI" id="CHEBI:43474"/>
        <dbReference type="ChEBI" id="CHEBI:58359"/>
        <dbReference type="ChEBI" id="CHEBI:78515"/>
        <dbReference type="ChEBI" id="CHEBI:78516"/>
        <dbReference type="ChEBI" id="CHEBI:456216"/>
    </reaction>
</comment>
<dbReference type="PANTHER" id="PTHR15004">
    <property type="entry name" value="GLUTAMYL-TRNA(GLN) AMIDOTRANSFERASE SUBUNIT C, MITOCHONDRIAL"/>
    <property type="match status" value="1"/>
</dbReference>
<dbReference type="GO" id="GO:0070681">
    <property type="term" value="P:glutaminyl-tRNAGln biosynthesis via transamidation"/>
    <property type="evidence" value="ECO:0007669"/>
    <property type="project" value="TreeGrafter"/>
</dbReference>
<evidence type="ECO:0000256" key="1">
    <source>
        <dbReference type="HAMAP-Rule" id="MF_00122"/>
    </source>
</evidence>
<comment type="function">
    <text evidence="1">Allows the formation of correctly charged Asn-tRNA(Asn) or Gln-tRNA(Gln) through the transamidation of misacylated Asp-tRNA(Asn) or Glu-tRNA(Gln) in organisms which lack either or both of asparaginyl-tRNA or glutaminyl-tRNA synthetases. The reaction takes place in the presence of glutamine and ATP through an activated phospho-Asp-tRNA(Asn) or phospho-Glu-tRNA(Gln).</text>
</comment>
<dbReference type="GO" id="GO:0050566">
    <property type="term" value="F:asparaginyl-tRNA synthase (glutamine-hydrolyzing) activity"/>
    <property type="evidence" value="ECO:0007669"/>
    <property type="project" value="RHEA"/>
</dbReference>
<proteinExistence type="inferred from homology"/>
<dbReference type="EMBL" id="MHTO01000001">
    <property type="protein sequence ID" value="OHA62917.1"/>
    <property type="molecule type" value="Genomic_DNA"/>
</dbReference>
<comment type="similarity">
    <text evidence="1">Belongs to the GatC family.</text>
</comment>
<comment type="caution">
    <text evidence="2">The sequence shown here is derived from an EMBL/GenBank/DDBJ whole genome shotgun (WGS) entry which is preliminary data.</text>
</comment>
<gene>
    <name evidence="1" type="primary">gatC</name>
    <name evidence="2" type="ORF">A2117_02555</name>
</gene>
<organism evidence="2 3">
    <name type="scientific">Candidatus Wildermuthbacteria bacterium GWA2_46_15</name>
    <dbReference type="NCBI Taxonomy" id="1802443"/>
    <lineage>
        <taxon>Bacteria</taxon>
        <taxon>Candidatus Wildermuthiibacteriota</taxon>
    </lineage>
</organism>
<dbReference type="Gene3D" id="1.10.20.60">
    <property type="entry name" value="Glu-tRNAGln amidotransferase C subunit, N-terminal domain"/>
    <property type="match status" value="1"/>
</dbReference>
<comment type="subunit">
    <text evidence="1">Heterotrimer of A, B and C subunits.</text>
</comment>
<reference evidence="2 3" key="1">
    <citation type="journal article" date="2016" name="Nat. Commun.">
        <title>Thousands of microbial genomes shed light on interconnected biogeochemical processes in an aquifer system.</title>
        <authorList>
            <person name="Anantharaman K."/>
            <person name="Brown C.T."/>
            <person name="Hug L.A."/>
            <person name="Sharon I."/>
            <person name="Castelle C.J."/>
            <person name="Probst A.J."/>
            <person name="Thomas B.C."/>
            <person name="Singh A."/>
            <person name="Wilkins M.J."/>
            <person name="Karaoz U."/>
            <person name="Brodie E.L."/>
            <person name="Williams K.H."/>
            <person name="Hubbard S.S."/>
            <person name="Banfield J.F."/>
        </authorList>
    </citation>
    <scope>NUCLEOTIDE SEQUENCE [LARGE SCALE GENOMIC DNA]</scope>
</reference>
<dbReference type="SUPFAM" id="SSF141000">
    <property type="entry name" value="Glu-tRNAGln amidotransferase C subunit"/>
    <property type="match status" value="1"/>
</dbReference>
<dbReference type="HAMAP" id="MF_00122">
    <property type="entry name" value="GatC"/>
    <property type="match status" value="1"/>
</dbReference>
<protein>
    <recommendedName>
        <fullName evidence="1">Aspartyl/glutamyl-tRNA(Asn/Gln) amidotransferase subunit C</fullName>
        <shortName evidence="1">Asp/Glu-ADT subunit C</shortName>
        <ecNumber evidence="1">6.3.5.-</ecNumber>
    </recommendedName>
</protein>
<keyword evidence="1" id="KW-0436">Ligase</keyword>
<dbReference type="InterPro" id="IPR003837">
    <property type="entry name" value="GatC"/>
</dbReference>
<dbReference type="Pfam" id="PF02686">
    <property type="entry name" value="GatC"/>
    <property type="match status" value="1"/>
</dbReference>
<dbReference type="STRING" id="1802443.A2117_02555"/>
<dbReference type="PANTHER" id="PTHR15004:SF0">
    <property type="entry name" value="GLUTAMYL-TRNA(GLN) AMIDOTRANSFERASE SUBUNIT C, MITOCHONDRIAL"/>
    <property type="match status" value="1"/>
</dbReference>
<dbReference type="AlphaFoldDB" id="A0A1G2QR99"/>
<dbReference type="InterPro" id="IPR036113">
    <property type="entry name" value="Asp/Glu-ADT_sf_sub_c"/>
</dbReference>
<dbReference type="GO" id="GO:0006412">
    <property type="term" value="P:translation"/>
    <property type="evidence" value="ECO:0007669"/>
    <property type="project" value="UniProtKB-UniRule"/>
</dbReference>